<evidence type="ECO:0000256" key="9">
    <source>
        <dbReference type="SAM" id="MobiDB-lite"/>
    </source>
</evidence>
<dbReference type="GO" id="GO:0009279">
    <property type="term" value="C:cell outer membrane"/>
    <property type="evidence" value="ECO:0007669"/>
    <property type="project" value="UniProtKB-SubCell"/>
</dbReference>
<evidence type="ECO:0000313" key="11">
    <source>
        <dbReference type="EMBL" id="MBB3207786.1"/>
    </source>
</evidence>
<dbReference type="GO" id="GO:0003774">
    <property type="term" value="F:cytoskeletal motor activity"/>
    <property type="evidence" value="ECO:0007669"/>
    <property type="project" value="InterPro"/>
</dbReference>
<keyword evidence="11" id="KW-0969">Cilium</keyword>
<protein>
    <submittedName>
        <fullName evidence="11">Flagellar L-ring protein FlgH</fullName>
    </submittedName>
</protein>
<evidence type="ECO:0000256" key="8">
    <source>
        <dbReference type="ARBA" id="ARBA00023237"/>
    </source>
</evidence>
<dbReference type="PANTHER" id="PTHR34933">
    <property type="entry name" value="FLAGELLAR L-RING PROTEIN"/>
    <property type="match status" value="1"/>
</dbReference>
<name>A0A7W5H7B6_9BACT</name>
<evidence type="ECO:0000256" key="3">
    <source>
        <dbReference type="ARBA" id="ARBA00004442"/>
    </source>
</evidence>
<keyword evidence="11" id="KW-0966">Cell projection</keyword>
<evidence type="ECO:0000256" key="2">
    <source>
        <dbReference type="ARBA" id="ARBA00004117"/>
    </source>
</evidence>
<comment type="subcellular location">
    <subcellularLocation>
        <location evidence="2">Bacterial flagellum basal body</location>
    </subcellularLocation>
    <subcellularLocation>
        <location evidence="3">Cell outer membrane</location>
    </subcellularLocation>
</comment>
<comment type="similarity">
    <text evidence="4">Belongs to the FlgH family.</text>
</comment>
<dbReference type="InterPro" id="IPR000527">
    <property type="entry name" value="Flag_Lring"/>
</dbReference>
<evidence type="ECO:0000256" key="1">
    <source>
        <dbReference type="ARBA" id="ARBA00002591"/>
    </source>
</evidence>
<evidence type="ECO:0000256" key="4">
    <source>
        <dbReference type="ARBA" id="ARBA00006929"/>
    </source>
</evidence>
<keyword evidence="8" id="KW-0998">Cell outer membrane</keyword>
<feature type="chain" id="PRO_5031261337" evidence="10">
    <location>
        <begin position="26"/>
        <end position="280"/>
    </location>
</feature>
<reference evidence="11 12" key="1">
    <citation type="submission" date="2020-08" db="EMBL/GenBank/DDBJ databases">
        <title>Genomic Encyclopedia of Type Strains, Phase III (KMG-III): the genomes of soil and plant-associated and newly described type strains.</title>
        <authorList>
            <person name="Whitman W."/>
        </authorList>
    </citation>
    <scope>NUCLEOTIDE SEQUENCE [LARGE SCALE GENOMIC DNA]</scope>
    <source>
        <strain evidence="11 12">CECT 8075</strain>
    </source>
</reference>
<proteinExistence type="inferred from homology"/>
<keyword evidence="5 10" id="KW-0732">Signal</keyword>
<evidence type="ECO:0000256" key="6">
    <source>
        <dbReference type="ARBA" id="ARBA00023136"/>
    </source>
</evidence>
<evidence type="ECO:0000256" key="5">
    <source>
        <dbReference type="ARBA" id="ARBA00022729"/>
    </source>
</evidence>
<keyword evidence="6" id="KW-0472">Membrane</keyword>
<evidence type="ECO:0000256" key="10">
    <source>
        <dbReference type="SAM" id="SignalP"/>
    </source>
</evidence>
<sequence>MTYLTFAAPLVFVVAMTWTAAPVSAQNSSLLHAAAPEMIPTPSAIAQRAASTNAPGGPGGPENNASGAVVPPEFVVSAPGPLNNASPRGLPNHNPAVGLQGVSWTYQQAPPLRQFRIQDIVTIRVDEITRMQAEGESEKRRNSIFSAVLSDWIKLTMRGLIPDPQEDGDPTVAASSQSNFRAEASVGSRESLTFNVAARIVDIRPNGNLVLEARKKFRHNDNLWETSLSGICRAQDIGPDNVVLSKDLIDLEILKEDRGQLRDGYQRGWFQKAMDRIKPF</sequence>
<feature type="region of interest" description="Disordered" evidence="9">
    <location>
        <begin position="46"/>
        <end position="69"/>
    </location>
</feature>
<evidence type="ECO:0000256" key="7">
    <source>
        <dbReference type="ARBA" id="ARBA00023143"/>
    </source>
</evidence>
<keyword evidence="11" id="KW-0282">Flagellum</keyword>
<dbReference type="PANTHER" id="PTHR34933:SF1">
    <property type="entry name" value="FLAGELLAR L-RING PROTEIN"/>
    <property type="match status" value="1"/>
</dbReference>
<dbReference type="PRINTS" id="PR01008">
    <property type="entry name" value="FLGLRINGFLGH"/>
</dbReference>
<dbReference type="RefSeq" id="WP_184306076.1">
    <property type="nucleotide sequence ID" value="NZ_JACHXU010000012.1"/>
</dbReference>
<dbReference type="AlphaFoldDB" id="A0A7W5H7B6"/>
<feature type="signal peptide" evidence="10">
    <location>
        <begin position="1"/>
        <end position="25"/>
    </location>
</feature>
<keyword evidence="12" id="KW-1185">Reference proteome</keyword>
<organism evidence="11 12">
    <name type="scientific">Aporhodopirellula rubra</name>
    <dbReference type="NCBI Taxonomy" id="980271"/>
    <lineage>
        <taxon>Bacteria</taxon>
        <taxon>Pseudomonadati</taxon>
        <taxon>Planctomycetota</taxon>
        <taxon>Planctomycetia</taxon>
        <taxon>Pirellulales</taxon>
        <taxon>Pirellulaceae</taxon>
        <taxon>Aporhodopirellula</taxon>
    </lineage>
</organism>
<dbReference type="GO" id="GO:0071973">
    <property type="term" value="P:bacterial-type flagellum-dependent cell motility"/>
    <property type="evidence" value="ECO:0007669"/>
    <property type="project" value="InterPro"/>
</dbReference>
<evidence type="ECO:0000313" key="12">
    <source>
        <dbReference type="Proteomes" id="UP000536179"/>
    </source>
</evidence>
<dbReference type="Pfam" id="PF02107">
    <property type="entry name" value="FlgH"/>
    <property type="match status" value="1"/>
</dbReference>
<gene>
    <name evidence="11" type="ORF">FHS27_003613</name>
</gene>
<dbReference type="EMBL" id="JACHXU010000012">
    <property type="protein sequence ID" value="MBB3207786.1"/>
    <property type="molecule type" value="Genomic_DNA"/>
</dbReference>
<dbReference type="Proteomes" id="UP000536179">
    <property type="component" value="Unassembled WGS sequence"/>
</dbReference>
<comment type="function">
    <text evidence="1">Assembles around the rod to form the L-ring and probably protects the motor/basal body from shearing forces during rotation.</text>
</comment>
<keyword evidence="7" id="KW-0975">Bacterial flagellum</keyword>
<accession>A0A7W5H7B6</accession>
<dbReference type="GO" id="GO:0009427">
    <property type="term" value="C:bacterial-type flagellum basal body, distal rod, L ring"/>
    <property type="evidence" value="ECO:0007669"/>
    <property type="project" value="InterPro"/>
</dbReference>
<comment type="caution">
    <text evidence="11">The sequence shown here is derived from an EMBL/GenBank/DDBJ whole genome shotgun (WGS) entry which is preliminary data.</text>
</comment>